<dbReference type="OrthoDB" id="430364at2759"/>
<feature type="region of interest" description="Disordered" evidence="1">
    <location>
        <begin position="763"/>
        <end position="872"/>
    </location>
</feature>
<dbReference type="PANTHER" id="PTHR10663">
    <property type="entry name" value="GUANYL-NUCLEOTIDE EXCHANGE FACTOR"/>
    <property type="match status" value="1"/>
</dbReference>
<dbReference type="InterPro" id="IPR000904">
    <property type="entry name" value="Sec7_dom"/>
</dbReference>
<dbReference type="InterPro" id="IPR035999">
    <property type="entry name" value="Sec7_dom_sf"/>
</dbReference>
<feature type="region of interest" description="Disordered" evidence="1">
    <location>
        <begin position="1"/>
        <end position="185"/>
    </location>
</feature>
<feature type="compositionally biased region" description="Polar residues" evidence="1">
    <location>
        <begin position="678"/>
        <end position="692"/>
    </location>
</feature>
<proteinExistence type="predicted"/>
<comment type="caution">
    <text evidence="3">The sequence shown here is derived from an EMBL/GenBank/DDBJ whole genome shotgun (WGS) entry which is preliminary data.</text>
</comment>
<evidence type="ECO:0000259" key="2">
    <source>
        <dbReference type="PROSITE" id="PS50190"/>
    </source>
</evidence>
<feature type="compositionally biased region" description="Basic and acidic residues" evidence="1">
    <location>
        <begin position="628"/>
        <end position="650"/>
    </location>
</feature>
<feature type="compositionally biased region" description="Pro residues" evidence="1">
    <location>
        <begin position="161"/>
        <end position="170"/>
    </location>
</feature>
<feature type="compositionally biased region" description="Pro residues" evidence="1">
    <location>
        <begin position="897"/>
        <end position="907"/>
    </location>
</feature>
<evidence type="ECO:0000256" key="1">
    <source>
        <dbReference type="SAM" id="MobiDB-lite"/>
    </source>
</evidence>
<feature type="compositionally biased region" description="Basic residues" evidence="1">
    <location>
        <begin position="1616"/>
        <end position="1630"/>
    </location>
</feature>
<feature type="region of interest" description="Disordered" evidence="1">
    <location>
        <begin position="890"/>
        <end position="914"/>
    </location>
</feature>
<gene>
    <name evidence="3" type="ORF">EIP91_007392</name>
</gene>
<feature type="compositionally biased region" description="Polar residues" evidence="1">
    <location>
        <begin position="544"/>
        <end position="558"/>
    </location>
</feature>
<dbReference type="PROSITE" id="PS50190">
    <property type="entry name" value="SEC7"/>
    <property type="match status" value="1"/>
</dbReference>
<dbReference type="GO" id="GO:0005085">
    <property type="term" value="F:guanyl-nucleotide exchange factor activity"/>
    <property type="evidence" value="ECO:0007669"/>
    <property type="project" value="InterPro"/>
</dbReference>
<reference evidence="3 4" key="1">
    <citation type="submission" date="2018-11" db="EMBL/GenBank/DDBJ databases">
        <title>Genome assembly of Steccherinum ochraceum LE-BIN_3174, the white-rot fungus of the Steccherinaceae family (The Residual Polyporoid clade, Polyporales, Basidiomycota).</title>
        <authorList>
            <person name="Fedorova T.V."/>
            <person name="Glazunova O.A."/>
            <person name="Landesman E.O."/>
            <person name="Moiseenko K.V."/>
            <person name="Psurtseva N.V."/>
            <person name="Savinova O.S."/>
            <person name="Shakhova N.V."/>
            <person name="Tyazhelova T.V."/>
            <person name="Vasina D.V."/>
        </authorList>
    </citation>
    <scope>NUCLEOTIDE SEQUENCE [LARGE SCALE GENOMIC DNA]</scope>
    <source>
        <strain evidence="3 4">LE-BIN_3174</strain>
    </source>
</reference>
<dbReference type="Gene3D" id="1.10.1000.11">
    <property type="entry name" value="Arf Nucleotide-binding Site Opener,domain 2"/>
    <property type="match status" value="1"/>
</dbReference>
<feature type="compositionally biased region" description="Basic residues" evidence="1">
    <location>
        <begin position="308"/>
        <end position="319"/>
    </location>
</feature>
<feature type="region of interest" description="Disordered" evidence="1">
    <location>
        <begin position="287"/>
        <end position="721"/>
    </location>
</feature>
<feature type="compositionally biased region" description="Acidic residues" evidence="1">
    <location>
        <begin position="80"/>
        <end position="89"/>
    </location>
</feature>
<feature type="compositionally biased region" description="Low complexity" evidence="1">
    <location>
        <begin position="654"/>
        <end position="670"/>
    </location>
</feature>
<dbReference type="SUPFAM" id="SSF50729">
    <property type="entry name" value="PH domain-like"/>
    <property type="match status" value="1"/>
</dbReference>
<feature type="compositionally biased region" description="Low complexity" evidence="1">
    <location>
        <begin position="789"/>
        <end position="807"/>
    </location>
</feature>
<feature type="compositionally biased region" description="Polar residues" evidence="1">
    <location>
        <begin position="291"/>
        <end position="306"/>
    </location>
</feature>
<dbReference type="SMART" id="SM00222">
    <property type="entry name" value="Sec7"/>
    <property type="match status" value="1"/>
</dbReference>
<feature type="domain" description="SEC7" evidence="2">
    <location>
        <begin position="1176"/>
        <end position="1372"/>
    </location>
</feature>
<dbReference type="Gene3D" id="1.10.220.20">
    <property type="match status" value="1"/>
</dbReference>
<feature type="region of interest" description="Disordered" evidence="1">
    <location>
        <begin position="964"/>
        <end position="994"/>
    </location>
</feature>
<feature type="compositionally biased region" description="Polar residues" evidence="1">
    <location>
        <begin position="699"/>
        <end position="721"/>
    </location>
</feature>
<protein>
    <recommendedName>
        <fullName evidence="2">SEC7 domain-containing protein</fullName>
    </recommendedName>
</protein>
<dbReference type="InterPro" id="IPR023394">
    <property type="entry name" value="Sec7_C_sf"/>
</dbReference>
<feature type="compositionally biased region" description="Acidic residues" evidence="1">
    <location>
        <begin position="516"/>
        <end position="526"/>
    </location>
</feature>
<dbReference type="PANTHER" id="PTHR10663:SF405">
    <property type="entry name" value="ARF GUANINE NUCLEOTIDE EXCHANGE FACTOR SYT1"/>
    <property type="match status" value="1"/>
</dbReference>
<dbReference type="Proteomes" id="UP000292702">
    <property type="component" value="Unassembled WGS sequence"/>
</dbReference>
<dbReference type="SUPFAM" id="SSF48425">
    <property type="entry name" value="Sec7 domain"/>
    <property type="match status" value="1"/>
</dbReference>
<feature type="compositionally biased region" description="Polar residues" evidence="1">
    <location>
        <begin position="335"/>
        <end position="344"/>
    </location>
</feature>
<dbReference type="EMBL" id="RWJN01000004">
    <property type="protein sequence ID" value="TCD71645.1"/>
    <property type="molecule type" value="Genomic_DNA"/>
</dbReference>
<feature type="compositionally biased region" description="Low complexity" evidence="1">
    <location>
        <begin position="835"/>
        <end position="866"/>
    </location>
</feature>
<feature type="region of interest" description="Disordered" evidence="1">
    <location>
        <begin position="1007"/>
        <end position="1067"/>
    </location>
</feature>
<feature type="region of interest" description="Disordered" evidence="1">
    <location>
        <begin position="1603"/>
        <end position="1654"/>
    </location>
</feature>
<keyword evidence="4" id="KW-1185">Reference proteome</keyword>
<name>A0A4R0RXE1_9APHY</name>
<sequence>MEPPSVAEQRATAVAKLKRAASLPRMKDGRRPPMHVEAVSEGERHPGEDKQDEDSAQESDGKLEAVDGAQLQEVSKVAAAEDEREDGDEAEVKPPVEEEKTEEQAPSPERPLTPGRKRRSRSRTRSRGSKDLRKPQKPTIVTNTTESSADETYTSGVGEDIPPPSPPLVSPIPSHFTGFPASRLLRSPITPASPLFYPGTQPPTPMLPSLDDIQRGLFRSNSAGAARAMAMQKLTGEPADFSFMSPSSSPSPFGAGARLTRNNTVAGGERIAARQILLRRLNERIEKADGDQTSGGEETAQATTPVSGKRRRRRSRRSSSRASLVLDDRDDRELPSTTPNTPLVPSSPLPRTGLANPDPPWPPEILSVKKPATPVPKFEYEPPMGGRGVLVEPEDEDVSPQKSFPGLPHTPARVHGPRLPHTSDAPSSTSTDSAPPSAIPVPFFLSSRNGTYKSDAFPASPFATPLKEKPEFNDEDEESETYAELRSRSAAGSRAAFERDSEISWVADPVPRIPVNDDDDESEREEPEPKATSTSNIVVEPVDTASSNPSYDNGSLGSPRSKDFIVEADTSPEISPPLVPPSPFSAIPHSAPATFDQATTAQPSPPTYPMRLSVATPNPLDRSASTMDWHEDAVDSTPKRGGEGTWDRVKNVFSRSNSSSGRRSRTNSLGGRDRRYNTDSSVSRESGVSQISPKDKNETFAQQQTSAHSPLMQTPSASGSILSLAPPVAISNSPIPPASSADLYKYADSKLFPFPGIKQLEEQRNRAKGITSPDVVLSPHLNGNGNGNGVEAVPSSGSSSSATTRSPEVTRERKLSHQMSDSRLVMKYGGPNTPPAMTSAPSSASQPDYFSISSSTNSVPSSNGLSGLSTKLPTTREGVKTWLKVKKLLSSQSSTPATPPPMAPPPADVRAPPLKIPSLSDLLLSRREMDLSADWEEINSDKARTPVSAINTTATSHLAKYFAKDDSPSPDIRANGNGHVPHFHHPSRPVTPQSPHIVQHLLSNGNISSQQASPDFSGFPSPPDPPSSTTPDPQSSLDEFPARSTTDSYSSLSSSRHSPDPPNGVPSQSAIVMERLEDVFGRDSKSSFWPTAVDDPPRKLILSSPVLQVANANTVKDRFLFLFSDLIVIAKPVAQDQDALLSEKSAPLERRYVVKNVVLLKDLKFAADREDSRSKTSATASSMRHPVVRGFVHQFSKDPDHAISVLFEKSNCRDDPVALGQLMFRATDLDRARLGEYLSRRTSKIVLKAFLDGFGFTGLRIDKALRVFLLAICMPKQSSAAEYLLDAFASRWYEANSKIVAYDRDVATKLVRAIVQLNEVLHGAIAQAPGVTGYPKRNVMSQDFISAFRRADPRLLVSDDLLEKSYASIRRERLSQARNPSLQNAVSEATITIKRPLPPRLTYRVQSEPVVLRIPQPDPQFTIQLFGQDLIFDPPTLTFTKSSEASFRVTGTSLGPKSIIMWRSGPNALAYCGLPQSSPVVVERSFMRNTFQVAFPNHVGEKRKYMFSVDDPLIRHQWVVSIKRQIDIAATTSAATHKSVEASGQSLRTHVASEALAFRVLQETLVSPDDDGNLAVDEALARLNGSASYSSYLQDSAFSSNSAYRRSRSDGSPLHARSKSRSQIYHKHGPGKLEPEDDLPSDGRTSAVQERPGERIWNGRDVEVVCRQNSTIPSVLKYLLGTGLDFNDTSES</sequence>
<evidence type="ECO:0000313" key="4">
    <source>
        <dbReference type="Proteomes" id="UP000292702"/>
    </source>
</evidence>
<dbReference type="Pfam" id="PF01369">
    <property type="entry name" value="Sec7"/>
    <property type="match status" value="1"/>
</dbReference>
<evidence type="ECO:0000313" key="3">
    <source>
        <dbReference type="EMBL" id="TCD71645.1"/>
    </source>
</evidence>
<dbReference type="GO" id="GO:0032012">
    <property type="term" value="P:regulation of ARF protein signal transduction"/>
    <property type="evidence" value="ECO:0007669"/>
    <property type="project" value="InterPro"/>
</dbReference>
<organism evidence="3 4">
    <name type="scientific">Steccherinum ochraceum</name>
    <dbReference type="NCBI Taxonomy" id="92696"/>
    <lineage>
        <taxon>Eukaryota</taxon>
        <taxon>Fungi</taxon>
        <taxon>Dikarya</taxon>
        <taxon>Basidiomycota</taxon>
        <taxon>Agaricomycotina</taxon>
        <taxon>Agaricomycetes</taxon>
        <taxon>Polyporales</taxon>
        <taxon>Steccherinaceae</taxon>
        <taxon>Steccherinum</taxon>
    </lineage>
</organism>
<feature type="compositionally biased region" description="Low complexity" evidence="1">
    <location>
        <begin position="1043"/>
        <end position="1056"/>
    </location>
</feature>
<feature type="compositionally biased region" description="Polar residues" evidence="1">
    <location>
        <begin position="139"/>
        <end position="155"/>
    </location>
</feature>
<feature type="compositionally biased region" description="Pro residues" evidence="1">
    <location>
        <begin position="574"/>
        <end position="583"/>
    </location>
</feature>
<dbReference type="STRING" id="92696.A0A4R0RXE1"/>
<accession>A0A4R0RXE1</accession>
<feature type="compositionally biased region" description="Low complexity" evidence="1">
    <location>
        <begin position="422"/>
        <end position="436"/>
    </location>
</feature>
<feature type="compositionally biased region" description="Basic residues" evidence="1">
    <location>
        <begin position="115"/>
        <end position="127"/>
    </location>
</feature>